<proteinExistence type="predicted"/>
<evidence type="ECO:0000313" key="1">
    <source>
        <dbReference type="EMBL" id="KAL1526640.1"/>
    </source>
</evidence>
<dbReference type="EMBL" id="JBGBPQ010000003">
    <property type="protein sequence ID" value="KAL1526640.1"/>
    <property type="molecule type" value="Genomic_DNA"/>
</dbReference>
<reference evidence="1 2" key="1">
    <citation type="journal article" date="2024" name="Science">
        <title>Giant polyketide synthase enzymes in the biosynthesis of giant marine polyether toxins.</title>
        <authorList>
            <person name="Fallon T.R."/>
            <person name="Shende V.V."/>
            <person name="Wierzbicki I.H."/>
            <person name="Pendleton A.L."/>
            <person name="Watervoot N.F."/>
            <person name="Auber R.P."/>
            <person name="Gonzalez D.J."/>
            <person name="Wisecaver J.H."/>
            <person name="Moore B.S."/>
        </authorList>
    </citation>
    <scope>NUCLEOTIDE SEQUENCE [LARGE SCALE GENOMIC DNA]</scope>
    <source>
        <strain evidence="1 2">12B1</strain>
    </source>
</reference>
<dbReference type="SUPFAM" id="SSF53335">
    <property type="entry name" value="S-adenosyl-L-methionine-dependent methyltransferases"/>
    <property type="match status" value="1"/>
</dbReference>
<dbReference type="PANTHER" id="PTHR14614">
    <property type="entry name" value="HEPATOCELLULAR CARCINOMA-ASSOCIATED ANTIGEN"/>
    <property type="match status" value="1"/>
</dbReference>
<dbReference type="CDD" id="cd02440">
    <property type="entry name" value="AdoMet_MTases"/>
    <property type="match status" value="1"/>
</dbReference>
<dbReference type="Pfam" id="PF13489">
    <property type="entry name" value="Methyltransf_23"/>
    <property type="match status" value="1"/>
</dbReference>
<dbReference type="InterPro" id="IPR029063">
    <property type="entry name" value="SAM-dependent_MTases_sf"/>
</dbReference>
<accession>A0AB34JY78</accession>
<organism evidence="1 2">
    <name type="scientific">Prymnesium parvum</name>
    <name type="common">Toxic golden alga</name>
    <dbReference type="NCBI Taxonomy" id="97485"/>
    <lineage>
        <taxon>Eukaryota</taxon>
        <taxon>Haptista</taxon>
        <taxon>Haptophyta</taxon>
        <taxon>Prymnesiophyceae</taxon>
        <taxon>Prymnesiales</taxon>
        <taxon>Prymnesiaceae</taxon>
        <taxon>Prymnesium</taxon>
    </lineage>
</organism>
<comment type="caution">
    <text evidence="1">The sequence shown here is derived from an EMBL/GenBank/DDBJ whole genome shotgun (WGS) entry which is preliminary data.</text>
</comment>
<evidence type="ECO:0008006" key="3">
    <source>
        <dbReference type="Google" id="ProtNLM"/>
    </source>
</evidence>
<protein>
    <recommendedName>
        <fullName evidence="3">Calmodulin-lysine N-methyltransferase</fullName>
    </recommendedName>
</protein>
<keyword evidence="2" id="KW-1185">Reference proteome</keyword>
<dbReference type="Gene3D" id="3.40.50.150">
    <property type="entry name" value="Vaccinia Virus protein VP39"/>
    <property type="match status" value="1"/>
</dbReference>
<dbReference type="AlphaFoldDB" id="A0AB34JY78"/>
<dbReference type="InterPro" id="IPR019410">
    <property type="entry name" value="Methyltransf_16"/>
</dbReference>
<name>A0AB34JY78_PRYPA</name>
<dbReference type="Proteomes" id="UP001515480">
    <property type="component" value="Unassembled WGS sequence"/>
</dbReference>
<evidence type="ECO:0000313" key="2">
    <source>
        <dbReference type="Proteomes" id="UP001515480"/>
    </source>
</evidence>
<sequence length="228" mass="24933">MSIPSDARRWRAQLSSGAELRQLYELKTADQVEGIIWPACLVLLHHLEQMDWRGKRVLELGAGTGHLAVGLARLGAHVTATEGPGKGFASLKAWAAQLLSEEPGGGLPLDTDNTRLGTGNSLGGSVDIRELWWGSEFSLHSEGDFDVIIMSELTYDVDCHDALLQTLQSALKPGKVAWQIFVDRPFSLGFMMLLADAGFDVTQIEPKDTLGFDSECELHMHCIHAPNK</sequence>
<gene>
    <name evidence="1" type="ORF">AB1Y20_015344</name>
</gene>